<keyword evidence="3" id="KW-1185">Reference proteome</keyword>
<dbReference type="EMBL" id="JAFEKC020000005">
    <property type="protein sequence ID" value="KAK0514646.1"/>
    <property type="molecule type" value="Genomic_DNA"/>
</dbReference>
<dbReference type="Proteomes" id="UP001166286">
    <property type="component" value="Unassembled WGS sequence"/>
</dbReference>
<protein>
    <submittedName>
        <fullName evidence="2">Uncharacterized protein</fullName>
    </submittedName>
</protein>
<evidence type="ECO:0000313" key="3">
    <source>
        <dbReference type="Proteomes" id="UP001166286"/>
    </source>
</evidence>
<evidence type="ECO:0000256" key="1">
    <source>
        <dbReference type="SAM" id="MobiDB-lite"/>
    </source>
</evidence>
<name>A0AA39UCM9_9LECA</name>
<sequence>MPVFALHGFRWPRTPIRHHVILNNVDDAAPDYIMQSTTPDALRASFTEKWPDIMAHLPNLQFIEMHDPTDCGQGSNDQPYAYVADRVQIGALDADLHKIMNEGLGITNEEWQALGELRDVISPGARIGWFAVWNGDVERTGIESSRPDGLERTSKDSERRKGMSAFKRWLSKGSASGSIKG</sequence>
<evidence type="ECO:0000313" key="2">
    <source>
        <dbReference type="EMBL" id="KAK0514646.1"/>
    </source>
</evidence>
<accession>A0AA39UCM9</accession>
<reference evidence="2" key="1">
    <citation type="submission" date="2023-03" db="EMBL/GenBank/DDBJ databases">
        <title>Complete genome of Cladonia borealis.</title>
        <authorList>
            <person name="Park H."/>
        </authorList>
    </citation>
    <scope>NUCLEOTIDE SEQUENCE</scope>
    <source>
        <strain evidence="2">ANT050790</strain>
    </source>
</reference>
<comment type="caution">
    <text evidence="2">The sequence shown here is derived from an EMBL/GenBank/DDBJ whole genome shotgun (WGS) entry which is preliminary data.</text>
</comment>
<feature type="region of interest" description="Disordered" evidence="1">
    <location>
        <begin position="141"/>
        <end position="163"/>
    </location>
</feature>
<dbReference type="AlphaFoldDB" id="A0AA39UCM9"/>
<organism evidence="2 3">
    <name type="scientific">Cladonia borealis</name>
    <dbReference type="NCBI Taxonomy" id="184061"/>
    <lineage>
        <taxon>Eukaryota</taxon>
        <taxon>Fungi</taxon>
        <taxon>Dikarya</taxon>
        <taxon>Ascomycota</taxon>
        <taxon>Pezizomycotina</taxon>
        <taxon>Lecanoromycetes</taxon>
        <taxon>OSLEUM clade</taxon>
        <taxon>Lecanoromycetidae</taxon>
        <taxon>Lecanorales</taxon>
        <taxon>Lecanorineae</taxon>
        <taxon>Cladoniaceae</taxon>
        <taxon>Cladonia</taxon>
    </lineage>
</organism>
<proteinExistence type="predicted"/>
<feature type="compositionally biased region" description="Basic and acidic residues" evidence="1">
    <location>
        <begin position="141"/>
        <end position="161"/>
    </location>
</feature>
<gene>
    <name evidence="2" type="ORF">JMJ35_003263</name>
</gene>